<dbReference type="CDD" id="cd07041">
    <property type="entry name" value="STAS_RsbR_RsbS_like"/>
    <property type="match status" value="1"/>
</dbReference>
<name>A0A931HUS0_9BACI</name>
<evidence type="ECO:0000313" key="3">
    <source>
        <dbReference type="EMBL" id="MBH0229776.1"/>
    </source>
</evidence>
<dbReference type="SUPFAM" id="SSF52091">
    <property type="entry name" value="SpoIIaa-like"/>
    <property type="match status" value="1"/>
</dbReference>
<organism evidence="3 4">
    <name type="scientific">Halobacillus yeomjeoni</name>
    <dbReference type="NCBI Taxonomy" id="311194"/>
    <lineage>
        <taxon>Bacteria</taxon>
        <taxon>Bacillati</taxon>
        <taxon>Bacillota</taxon>
        <taxon>Bacilli</taxon>
        <taxon>Bacillales</taxon>
        <taxon>Bacillaceae</taxon>
        <taxon>Halobacillus</taxon>
    </lineage>
</organism>
<dbReference type="Gene3D" id="3.30.450.20">
    <property type="entry name" value="PAS domain"/>
    <property type="match status" value="1"/>
</dbReference>
<dbReference type="PANTHER" id="PTHR33745">
    <property type="entry name" value="RSBT ANTAGONIST PROTEIN RSBS-RELATED"/>
    <property type="match status" value="1"/>
</dbReference>
<dbReference type="InterPro" id="IPR036513">
    <property type="entry name" value="STAS_dom_sf"/>
</dbReference>
<evidence type="ECO:0000259" key="2">
    <source>
        <dbReference type="PROSITE" id="PS50801"/>
    </source>
</evidence>
<sequence>MKTLMSEQVLDRLSIGVLAIDNQCRVTEINTQGEELLQLTKENALGKSMFELFSDAPEEVRHVERTIETQKETNIAAMPYHWGKYDMYLSIKTKLLRDQGEIVGAMVEFGDVTGFYEEQRRLINQMEDMCVNIIPLYDKTALFPLQPVLTEVDFSHVLDEILNKLAEMDIDSLIIDFSTIFHIDHVLFDKLNKLIQSITLMGVQVVVSGMKPALAKGWVGSNIPSLKMLFFSSLNDALKYLEKEVE</sequence>
<dbReference type="NCBIfam" id="TIGR00229">
    <property type="entry name" value="sensory_box"/>
    <property type="match status" value="1"/>
</dbReference>
<evidence type="ECO:0000313" key="4">
    <source>
        <dbReference type="Proteomes" id="UP000614490"/>
    </source>
</evidence>
<dbReference type="Pfam" id="PF01740">
    <property type="entry name" value="STAS"/>
    <property type="match status" value="1"/>
</dbReference>
<dbReference type="PROSITE" id="PS50112">
    <property type="entry name" value="PAS"/>
    <property type="match status" value="1"/>
</dbReference>
<comment type="caution">
    <text evidence="3">The sequence shown here is derived from an EMBL/GenBank/DDBJ whole genome shotgun (WGS) entry which is preliminary data.</text>
</comment>
<feature type="domain" description="STAS" evidence="2">
    <location>
        <begin position="158"/>
        <end position="241"/>
    </location>
</feature>
<gene>
    <name evidence="3" type="ORF">H0267_06050</name>
</gene>
<dbReference type="Proteomes" id="UP000614490">
    <property type="component" value="Unassembled WGS sequence"/>
</dbReference>
<feature type="domain" description="PAS" evidence="1">
    <location>
        <begin position="7"/>
        <end position="53"/>
    </location>
</feature>
<dbReference type="InterPro" id="IPR035965">
    <property type="entry name" value="PAS-like_dom_sf"/>
</dbReference>
<protein>
    <submittedName>
        <fullName evidence="3">PAS domain-containing protein</fullName>
    </submittedName>
</protein>
<accession>A0A931HUS0</accession>
<dbReference type="SMART" id="SM00091">
    <property type="entry name" value="PAS"/>
    <property type="match status" value="1"/>
</dbReference>
<dbReference type="CDD" id="cd00130">
    <property type="entry name" value="PAS"/>
    <property type="match status" value="1"/>
</dbReference>
<dbReference type="EMBL" id="JADZSC010000001">
    <property type="protein sequence ID" value="MBH0229776.1"/>
    <property type="molecule type" value="Genomic_DNA"/>
</dbReference>
<dbReference type="InterPro" id="IPR000014">
    <property type="entry name" value="PAS"/>
</dbReference>
<reference evidence="3 4" key="1">
    <citation type="journal article" date="2005" name="Int. J. Syst. Evol. Microbiol.">
        <title>Halobacillus yeomjeoni sp. nov., isolated from a marine solar saltern in Korea.</title>
        <authorList>
            <person name="Yoon J.H."/>
            <person name="Kang S.J."/>
            <person name="Lee C.H."/>
            <person name="Oh H.W."/>
            <person name="Oh T.K."/>
        </authorList>
    </citation>
    <scope>NUCLEOTIDE SEQUENCE [LARGE SCALE GENOMIC DNA]</scope>
    <source>
        <strain evidence="3 4">KCTC 3957</strain>
    </source>
</reference>
<evidence type="ECO:0000259" key="1">
    <source>
        <dbReference type="PROSITE" id="PS50112"/>
    </source>
</evidence>
<dbReference type="InterPro" id="IPR013656">
    <property type="entry name" value="PAS_4"/>
</dbReference>
<dbReference type="Gene3D" id="3.30.750.24">
    <property type="entry name" value="STAS domain"/>
    <property type="match status" value="1"/>
</dbReference>
<dbReference type="InterPro" id="IPR002645">
    <property type="entry name" value="STAS_dom"/>
</dbReference>
<dbReference type="SUPFAM" id="SSF55785">
    <property type="entry name" value="PYP-like sensor domain (PAS domain)"/>
    <property type="match status" value="1"/>
</dbReference>
<dbReference type="RefSeq" id="WP_197316368.1">
    <property type="nucleotide sequence ID" value="NZ_JADZSC010000001.1"/>
</dbReference>
<dbReference type="AlphaFoldDB" id="A0A931HUS0"/>
<dbReference type="Pfam" id="PF08448">
    <property type="entry name" value="PAS_4"/>
    <property type="match status" value="1"/>
</dbReference>
<keyword evidence="4" id="KW-1185">Reference proteome</keyword>
<proteinExistence type="predicted"/>
<dbReference type="PROSITE" id="PS50801">
    <property type="entry name" value="STAS"/>
    <property type="match status" value="1"/>
</dbReference>
<dbReference type="InterPro" id="IPR051932">
    <property type="entry name" value="Bact_StressResp_Reg"/>
</dbReference>